<accession>A0A4Q0V8M2</accession>
<dbReference type="EMBL" id="QMAP01000017">
    <property type="protein sequence ID" value="RXI44567.1"/>
    <property type="molecule type" value="Genomic_DNA"/>
</dbReference>
<reference evidence="3 4" key="1">
    <citation type="submission" date="2018-06" db="EMBL/GenBank/DDBJ databases">
        <title>Genome conservation of Clostridium tetani.</title>
        <authorList>
            <person name="Bruggemann H."/>
            <person name="Popoff M.R."/>
        </authorList>
    </citation>
    <scope>NUCLEOTIDE SEQUENCE [LARGE SCALE GENOMIC DNA]</scope>
    <source>
        <strain evidence="3 4">2017.061</strain>
    </source>
</reference>
<organism evidence="3 4">
    <name type="scientific">Clostridium tetani</name>
    <dbReference type="NCBI Taxonomy" id="1513"/>
    <lineage>
        <taxon>Bacteria</taxon>
        <taxon>Bacillati</taxon>
        <taxon>Bacillota</taxon>
        <taxon>Clostridia</taxon>
        <taxon>Eubacteriales</taxon>
        <taxon>Clostridiaceae</taxon>
        <taxon>Clostridium</taxon>
    </lineage>
</organism>
<protein>
    <recommendedName>
        <fullName evidence="5">SMEK domain-containing protein</fullName>
    </recommendedName>
</protein>
<gene>
    <name evidence="3" type="ORF">DP130_13165</name>
</gene>
<evidence type="ECO:0000259" key="1">
    <source>
        <dbReference type="Pfam" id="PF20275"/>
    </source>
</evidence>
<dbReference type="InterPro" id="IPR047740">
    <property type="entry name" value="SMEK_dom"/>
</dbReference>
<dbReference type="RefSeq" id="WP_129030988.1">
    <property type="nucleotide sequence ID" value="NZ_QMAP01000017.1"/>
</dbReference>
<dbReference type="NCBIfam" id="NF033859">
    <property type="entry name" value="SMEK_N"/>
    <property type="match status" value="1"/>
</dbReference>
<comment type="caution">
    <text evidence="3">The sequence shown here is derived from an EMBL/GenBank/DDBJ whole genome shotgun (WGS) entry which is preliminary data.</text>
</comment>
<proteinExistence type="predicted"/>
<evidence type="ECO:0008006" key="5">
    <source>
        <dbReference type="Google" id="ProtNLM"/>
    </source>
</evidence>
<feature type="domain" description="SMEK" evidence="2">
    <location>
        <begin position="9"/>
        <end position="147"/>
    </location>
</feature>
<evidence type="ECO:0000313" key="4">
    <source>
        <dbReference type="Proteomes" id="UP000290921"/>
    </source>
</evidence>
<evidence type="ECO:0000259" key="2">
    <source>
        <dbReference type="Pfam" id="PF21941"/>
    </source>
</evidence>
<dbReference type="InterPro" id="IPR046919">
    <property type="entry name" value="ABC-3C_CTD10"/>
</dbReference>
<feature type="domain" description="ABC-three component systems C-terminal" evidence="1">
    <location>
        <begin position="177"/>
        <end position="316"/>
    </location>
</feature>
<sequence>MNRQNYYNYIHEKLMVLFYRVKNNGRLNLLDLNIHSENFFAELFNIIFKYSLINMNAINQNVESIDLIDSKNKIIIQISSTCNKRKIEKTLSKSSLEKYYNLGYRMKFIFIIDTAKNLIGKNYENPFEISFNSKEDIFDINTIMKEIANMGIDNQKLVYDFVRKELGQEPDIVKVDSNLATIINILAEEDFSDIDSSINHNKFNIDKKIAYNNLETVRDIIYDYKIFYSKIDEKYKEFDKQGKNKSFSVFQTIRREYTKLITNATYTEDQIFLKIMDKLMILIQNSKNYLQIPYEELEMCVGMVVVDAFIRCKIFKNPEGYNYVTA</sequence>
<dbReference type="Proteomes" id="UP000290921">
    <property type="component" value="Unassembled WGS sequence"/>
</dbReference>
<dbReference type="AlphaFoldDB" id="A0A4Q0V8M2"/>
<evidence type="ECO:0000313" key="3">
    <source>
        <dbReference type="EMBL" id="RXI44567.1"/>
    </source>
</evidence>
<name>A0A4Q0V8M2_CLOTA</name>
<dbReference type="Pfam" id="PF21941">
    <property type="entry name" value="SMEK_N"/>
    <property type="match status" value="1"/>
</dbReference>
<dbReference type="Pfam" id="PF20275">
    <property type="entry name" value="CTD10"/>
    <property type="match status" value="1"/>
</dbReference>